<evidence type="ECO:0000259" key="7">
    <source>
        <dbReference type="Pfam" id="PF11846"/>
    </source>
</evidence>
<feature type="transmembrane region" description="Helical" evidence="5">
    <location>
        <begin position="36"/>
        <end position="55"/>
    </location>
</feature>
<dbReference type="Pfam" id="PF11846">
    <property type="entry name" value="Wzy_C_2"/>
    <property type="match status" value="1"/>
</dbReference>
<evidence type="ECO:0008006" key="10">
    <source>
        <dbReference type="Google" id="ProtNLM"/>
    </source>
</evidence>
<comment type="subcellular location">
    <subcellularLocation>
        <location evidence="1">Membrane</location>
        <topology evidence="1">Multi-pass membrane protein</topology>
    </subcellularLocation>
</comment>
<dbReference type="Pfam" id="PF15864">
    <property type="entry name" value="PglL_A"/>
    <property type="match status" value="1"/>
</dbReference>
<dbReference type="Pfam" id="PF04932">
    <property type="entry name" value="Wzy_C"/>
    <property type="match status" value="1"/>
</dbReference>
<feature type="transmembrane region" description="Helical" evidence="5">
    <location>
        <begin position="244"/>
        <end position="264"/>
    </location>
</feature>
<organism evidence="9">
    <name type="scientific">Curvibacter symbiont subsp. Hydra magnipapillata</name>
    <dbReference type="NCBI Taxonomy" id="667019"/>
    <lineage>
        <taxon>Bacteria</taxon>
        <taxon>Pseudomonadati</taxon>
        <taxon>Pseudomonadota</taxon>
        <taxon>Betaproteobacteria</taxon>
        <taxon>Burkholderiales</taxon>
        <taxon>Comamonadaceae</taxon>
        <taxon>Curvibacter</taxon>
    </lineage>
</organism>
<dbReference type="InterPro" id="IPR051533">
    <property type="entry name" value="WaaL-like"/>
</dbReference>
<accession>C9YCU7</accession>
<reference evidence="9" key="1">
    <citation type="journal article" date="2010" name="Nature">
        <title>The Dynamic genome of Hydra.</title>
        <authorList>
            <person name="Chapman J.A."/>
            <person name="Kirkness E.F."/>
            <person name="Simakov O."/>
            <person name="Hampson S.E."/>
            <person name="Mitros T."/>
            <person name="Weinmaier T."/>
            <person name="Rattei T."/>
            <person name="Balasubramanian P.G."/>
            <person name="Borman J."/>
            <person name="Busam D."/>
            <person name="Disbennett K."/>
            <person name="Pfannkoch C."/>
            <person name="Sumin N."/>
            <person name="Sutton G."/>
            <person name="Viswanathan L."/>
            <person name="Walenz B."/>
            <person name="Goodstein D.M."/>
            <person name="Hellsten U."/>
            <person name="Kawashima T."/>
            <person name="Prochnik S.E."/>
            <person name="Putnam N.H."/>
            <person name="Shu S."/>
            <person name="Blumberg B."/>
            <person name="Dana C.E."/>
            <person name="Gee L."/>
            <person name="Kibler D.F."/>
            <person name="Law L."/>
            <person name="Lindgens D."/>
            <person name="Martinez D.E."/>
            <person name="Peng J."/>
            <person name="Wigge P.A."/>
            <person name="Bertulat B."/>
            <person name="Guder C."/>
            <person name="Nakamura Y."/>
            <person name="Ozbek S."/>
            <person name="Watanabe H."/>
            <person name="Khalturin K."/>
            <person name="Hemmrich G."/>
            <person name="Franke A."/>
            <person name="Augustin R."/>
            <person name="Fraune S."/>
            <person name="Hayakawa E."/>
            <person name="Hayakawa S."/>
            <person name="Hirose M."/>
            <person name="Hwang J."/>
            <person name="Ikeo K."/>
            <person name="Nishimiya-Fujisawa C."/>
            <person name="Ogura A."/>
            <person name="Takahashi T."/>
            <person name="Steinmetz P.R."/>
            <person name="Zhang X."/>
            <person name="Aufschnaiter R."/>
            <person name="Eder M.K."/>
            <person name="Gorny A.K."/>
            <person name="Salvenmoser W."/>
            <person name="Heimberg A.M."/>
            <person name="Wheeler B.M."/>
            <person name="Peterson K.J."/>
            <person name="Boettger A."/>
            <person name="Tischler P."/>
            <person name="Wolf A."/>
            <person name="Gojobori T."/>
            <person name="Remington K.A."/>
            <person name="Strausberg R.L."/>
            <person name="Venter J."/>
            <person name="Technau U."/>
            <person name="Hobmayer B."/>
            <person name="Bosch T.C."/>
            <person name="Holstein T.W."/>
            <person name="Fujisawa T."/>
            <person name="Bode H.R."/>
            <person name="David C.N."/>
            <person name="Rokhsar D.S."/>
            <person name="Steele R.E."/>
        </authorList>
    </citation>
    <scope>NUCLEOTIDE SEQUENCE</scope>
</reference>
<keyword evidence="4 5" id="KW-0472">Membrane</keyword>
<dbReference type="InterPro" id="IPR007016">
    <property type="entry name" value="O-antigen_ligase-rel_domated"/>
</dbReference>
<evidence type="ECO:0000256" key="5">
    <source>
        <dbReference type="SAM" id="Phobius"/>
    </source>
</evidence>
<proteinExistence type="predicted"/>
<keyword evidence="2 5" id="KW-0812">Transmembrane</keyword>
<feature type="domain" description="Protein glycosylation ligase" evidence="8">
    <location>
        <begin position="26"/>
        <end position="49"/>
    </location>
</feature>
<feature type="domain" description="Virulence factor membrane-bound polymerase C-terminal" evidence="7">
    <location>
        <begin position="244"/>
        <end position="411"/>
    </location>
</feature>
<sequence length="413" mass="46079">MALLQYFGAVEGWLSEWITRTTAGNAFANLRQRNQFASLTSIGLLSLLFIAQWPAKRDLYPAHRLRQWLIAAAVLLLAAGNAASSSRTGAVQWLLIAGLALVWETHGQRPLLRWSVLALGLYLAANIVLPLLLQAVSGLEPSSTLDRFNETRRGEARTVLWANVLELIRERPWVGWGWGELKFAHFMHPYAGERFNDILDNAHNLPLHLAVTLGVPASVALCGAALVLTLRARPWREVSATRQLAWGVLMVLAVHSLLEYPLWYAPFQVAAALAVGMLCGRRLLHWPGLPVLASGVAGLLITTTAYASWDYWRVSQLYMPPALRADMWREDTLNKVRDSVIFRGEVQFAYVTTTPVTSETAEALYKASLQTLHFSPEPKVIAVLLESAALLSMESPLTEHIRRQWRAAYREGY</sequence>
<gene>
    <name evidence="9" type="ORF">Csp_C25260</name>
</gene>
<dbReference type="EMBL" id="FN543105">
    <property type="protein sequence ID" value="CBA30779.1"/>
    <property type="molecule type" value="Genomic_DNA"/>
</dbReference>
<evidence type="ECO:0000259" key="6">
    <source>
        <dbReference type="Pfam" id="PF04932"/>
    </source>
</evidence>
<protein>
    <recommendedName>
        <fullName evidence="10">Polymerase</fullName>
    </recommendedName>
</protein>
<dbReference type="PANTHER" id="PTHR37422">
    <property type="entry name" value="TEICHURONIC ACID BIOSYNTHESIS PROTEIN TUAE"/>
    <property type="match status" value="1"/>
</dbReference>
<dbReference type="InterPro" id="IPR031726">
    <property type="entry name" value="PglL_A"/>
</dbReference>
<dbReference type="GO" id="GO:0016020">
    <property type="term" value="C:membrane"/>
    <property type="evidence" value="ECO:0007669"/>
    <property type="project" value="UniProtKB-SubCell"/>
</dbReference>
<evidence type="ECO:0000256" key="2">
    <source>
        <dbReference type="ARBA" id="ARBA00022692"/>
    </source>
</evidence>
<evidence type="ECO:0000256" key="3">
    <source>
        <dbReference type="ARBA" id="ARBA00022989"/>
    </source>
</evidence>
<evidence type="ECO:0000313" key="9">
    <source>
        <dbReference type="EMBL" id="CBA30779.1"/>
    </source>
</evidence>
<name>C9YCU7_CURXX</name>
<feature type="domain" description="O-antigen ligase-related" evidence="6">
    <location>
        <begin position="72"/>
        <end position="221"/>
    </location>
</feature>
<keyword evidence="3 5" id="KW-1133">Transmembrane helix</keyword>
<evidence type="ECO:0000256" key="1">
    <source>
        <dbReference type="ARBA" id="ARBA00004141"/>
    </source>
</evidence>
<feature type="transmembrane region" description="Helical" evidence="5">
    <location>
        <begin position="284"/>
        <end position="309"/>
    </location>
</feature>
<evidence type="ECO:0000256" key="4">
    <source>
        <dbReference type="ARBA" id="ARBA00023136"/>
    </source>
</evidence>
<dbReference type="PANTHER" id="PTHR37422:SF21">
    <property type="entry name" value="EXOQ-LIKE PROTEIN"/>
    <property type="match status" value="1"/>
</dbReference>
<dbReference type="InterPro" id="IPR021797">
    <property type="entry name" value="Wzy_C_2"/>
</dbReference>
<dbReference type="AlphaFoldDB" id="C9YCU7"/>
<feature type="transmembrane region" description="Helical" evidence="5">
    <location>
        <begin position="67"/>
        <end position="84"/>
    </location>
</feature>
<feature type="transmembrane region" description="Helical" evidence="5">
    <location>
        <begin position="114"/>
        <end position="133"/>
    </location>
</feature>
<feature type="transmembrane region" description="Helical" evidence="5">
    <location>
        <begin position="209"/>
        <end position="232"/>
    </location>
</feature>
<evidence type="ECO:0000259" key="8">
    <source>
        <dbReference type="Pfam" id="PF15864"/>
    </source>
</evidence>